<evidence type="ECO:0000313" key="2">
    <source>
        <dbReference type="EMBL" id="SUV17338.1"/>
    </source>
</evidence>
<dbReference type="RefSeq" id="WP_024364158.1">
    <property type="nucleotide sequence ID" value="NZ_BJNS01000047.1"/>
</dbReference>
<sequence length="390" mass="46847">MKNNLLKLICGERGYIDKSPVITQSFISVMFDQSISSGKIPNTIVIDIDKLENKIREIEIYDSKNKKSSYKQIFNEKFITGMQVNSEIIPIEIFKTKILLPLCLMYEKDCEIYLFSYLRILNNKILFIFSGKEFREKIDKNNLLTLFQEKHRQNALFFNNHQCYYNKLFKGEEIEYKYTLPKNGDIWKLTQDFYNDVKLNKIPEYIPEFGDEFQSWDYENYLFEINSPIEERGYISFIPLTKGGYTIKRKWFSEDSVKRREVHYKETEKISDYKKYIHDRFGVTGRELPSFQRIRYDVNFESILTGHVFGVYFDYSYLHSDETKVLCQCELEYIRTRSINRNDEREMLEQFNELANYMDKFFKERAIPTNRGVYSKLSFLKNCIKENNDD</sequence>
<reference evidence="2 4" key="2">
    <citation type="submission" date="2018-06" db="EMBL/GenBank/DDBJ databases">
        <authorList>
            <consortium name="Pathogen Informatics"/>
            <person name="Doyle S."/>
        </authorList>
    </citation>
    <scope>NUCLEOTIDE SEQUENCE [LARGE SCALE GENOMIC DNA]</scope>
    <source>
        <strain evidence="2 4">NCTC10338</strain>
    </source>
</reference>
<gene>
    <name evidence="1" type="ORF">LS41612_11450</name>
    <name evidence="2" type="ORF">NCTC10338_02435</name>
</gene>
<proteinExistence type="predicted"/>
<dbReference type="GeneID" id="48276813"/>
<dbReference type="EMBL" id="UFSZ01000001">
    <property type="protein sequence ID" value="SUV17338.1"/>
    <property type="molecule type" value="Genomic_DNA"/>
</dbReference>
<protein>
    <submittedName>
        <fullName evidence="1">Uncharacterized protein</fullName>
    </submittedName>
</protein>
<dbReference type="Proteomes" id="UP000238825">
    <property type="component" value="Chromosome"/>
</dbReference>
<accession>A0A2S0K097</accession>
<dbReference type="AlphaFoldDB" id="A0A2S0K097"/>
<evidence type="ECO:0000313" key="1">
    <source>
        <dbReference type="EMBL" id="AVK96830.1"/>
    </source>
</evidence>
<evidence type="ECO:0000313" key="4">
    <source>
        <dbReference type="Proteomes" id="UP000255295"/>
    </source>
</evidence>
<evidence type="ECO:0000313" key="3">
    <source>
        <dbReference type="Proteomes" id="UP000238825"/>
    </source>
</evidence>
<organism evidence="1 3">
    <name type="scientific">Lysinibacillus sphaericus</name>
    <name type="common">Bacillus sphaericus</name>
    <dbReference type="NCBI Taxonomy" id="1421"/>
    <lineage>
        <taxon>Bacteria</taxon>
        <taxon>Bacillati</taxon>
        <taxon>Bacillota</taxon>
        <taxon>Bacilli</taxon>
        <taxon>Bacillales</taxon>
        <taxon>Bacillaceae</taxon>
        <taxon>Lysinibacillus</taxon>
    </lineage>
</organism>
<dbReference type="EMBL" id="CP019980">
    <property type="protein sequence ID" value="AVK96830.1"/>
    <property type="molecule type" value="Genomic_DNA"/>
</dbReference>
<dbReference type="Proteomes" id="UP000255295">
    <property type="component" value="Unassembled WGS sequence"/>
</dbReference>
<reference evidence="1 3" key="1">
    <citation type="submission" date="2017-03" db="EMBL/GenBank/DDBJ databases">
        <title>The whole genome sequencing and assembly of Lysinibacillus sphaericus DSM 28T strain.</title>
        <authorList>
            <person name="Lee Y.-J."/>
            <person name="Yi H."/>
            <person name="Bahn Y.-S."/>
            <person name="Kim J.F."/>
            <person name="Lee D.-W."/>
        </authorList>
    </citation>
    <scope>NUCLEOTIDE SEQUENCE [LARGE SCALE GENOMIC DNA]</scope>
    <source>
        <strain evidence="1 3">DSM 28</strain>
    </source>
</reference>
<name>A0A2S0K097_LYSSH</name>